<keyword evidence="1" id="KW-0472">Membrane</keyword>
<dbReference type="Proteomes" id="UP000245430">
    <property type="component" value="Unassembled WGS sequence"/>
</dbReference>
<organism evidence="2 3">
    <name type="scientific">Xanthomarina spongicola</name>
    <dbReference type="NCBI Taxonomy" id="570520"/>
    <lineage>
        <taxon>Bacteria</taxon>
        <taxon>Pseudomonadati</taxon>
        <taxon>Bacteroidota</taxon>
        <taxon>Flavobacteriia</taxon>
        <taxon>Flavobacteriales</taxon>
        <taxon>Flavobacteriaceae</taxon>
        <taxon>Xanthomarina</taxon>
    </lineage>
</organism>
<feature type="transmembrane region" description="Helical" evidence="1">
    <location>
        <begin position="21"/>
        <end position="42"/>
    </location>
</feature>
<comment type="caution">
    <text evidence="2">The sequence shown here is derived from an EMBL/GenBank/DDBJ whole genome shotgun (WGS) entry which is preliminary data.</text>
</comment>
<name>A0A316DH83_9FLAO</name>
<gene>
    <name evidence="2" type="ORF">LX78_02938</name>
</gene>
<dbReference type="EMBL" id="QGGP01000015">
    <property type="protein sequence ID" value="PWK16882.1"/>
    <property type="molecule type" value="Genomic_DNA"/>
</dbReference>
<evidence type="ECO:0000256" key="1">
    <source>
        <dbReference type="SAM" id="Phobius"/>
    </source>
</evidence>
<reference evidence="2 3" key="1">
    <citation type="submission" date="2018-05" db="EMBL/GenBank/DDBJ databases">
        <title>Genomic Encyclopedia of Archaeal and Bacterial Type Strains, Phase II (KMG-II): from individual species to whole genera.</title>
        <authorList>
            <person name="Goeker M."/>
        </authorList>
    </citation>
    <scope>NUCLEOTIDE SEQUENCE [LARGE SCALE GENOMIC DNA]</scope>
    <source>
        <strain evidence="2 3">DSM 22637</strain>
    </source>
</reference>
<protein>
    <submittedName>
        <fullName evidence="2">Uncharacterized protein</fullName>
    </submittedName>
</protein>
<keyword evidence="1" id="KW-0812">Transmembrane</keyword>
<dbReference type="RefSeq" id="WP_109683509.1">
    <property type="nucleotide sequence ID" value="NZ_QGGP01000015.1"/>
</dbReference>
<sequence length="256" mass="30033">MIKFFRKIRQNLLSEGKTGKYLKYAIGEIVLVVIGILIALQINNWNEQQNIQGYQQKYLRLLKTESINNLKQVTNTKESVNTLNIWQNKIFKLIDSNQDTITEDYLSKTFGNVFSNTYKFRYENSVLTEMKNSGDLKNIRNDSLRNYLIALDPLVLKIENQEQNVKQEYEKSIEYIKKNGSLRTMADRNGLAEIIGIPKLPEFKSSNMHLLSENEFENNLMRYTGTTKNLFTYQYPSLENHLKKIIEIIEKELVKK</sequence>
<dbReference type="Pfam" id="PF19578">
    <property type="entry name" value="DUF6090"/>
    <property type="match status" value="1"/>
</dbReference>
<dbReference type="OrthoDB" id="821805at2"/>
<evidence type="ECO:0000313" key="2">
    <source>
        <dbReference type="EMBL" id="PWK16882.1"/>
    </source>
</evidence>
<proteinExistence type="predicted"/>
<keyword evidence="1" id="KW-1133">Transmembrane helix</keyword>
<accession>A0A316DH83</accession>
<dbReference type="AlphaFoldDB" id="A0A316DH83"/>
<dbReference type="InterPro" id="IPR045749">
    <property type="entry name" value="DUF6090"/>
</dbReference>
<evidence type="ECO:0000313" key="3">
    <source>
        <dbReference type="Proteomes" id="UP000245430"/>
    </source>
</evidence>
<keyword evidence="3" id="KW-1185">Reference proteome</keyword>